<dbReference type="RefSeq" id="WP_147849722.1">
    <property type="nucleotide sequence ID" value="NZ_VDUZ01000032.1"/>
</dbReference>
<comment type="caution">
    <text evidence="1">The sequence shown here is derived from an EMBL/GenBank/DDBJ whole genome shotgun (WGS) entry which is preliminary data.</text>
</comment>
<evidence type="ECO:0000313" key="1">
    <source>
        <dbReference type="EMBL" id="TXL72563.1"/>
    </source>
</evidence>
<gene>
    <name evidence="1" type="ORF">FHP25_25030</name>
</gene>
<dbReference type="Proteomes" id="UP000321638">
    <property type="component" value="Unassembled WGS sequence"/>
</dbReference>
<accession>A0A5C8PFK6</accession>
<dbReference type="AlphaFoldDB" id="A0A5C8PFK6"/>
<evidence type="ECO:0000313" key="2">
    <source>
        <dbReference type="Proteomes" id="UP000321638"/>
    </source>
</evidence>
<dbReference type="EMBL" id="VDUZ01000032">
    <property type="protein sequence ID" value="TXL72563.1"/>
    <property type="molecule type" value="Genomic_DNA"/>
</dbReference>
<proteinExistence type="predicted"/>
<reference evidence="1 2" key="1">
    <citation type="submission" date="2019-06" db="EMBL/GenBank/DDBJ databases">
        <title>New taxonomy in bacterial strain CC-CFT640, isolated from vineyard.</title>
        <authorList>
            <person name="Lin S.-Y."/>
            <person name="Tsai C.-F."/>
            <person name="Young C.-C."/>
        </authorList>
    </citation>
    <scope>NUCLEOTIDE SEQUENCE [LARGE SCALE GENOMIC DNA]</scope>
    <source>
        <strain evidence="1 2">CC-CFT640</strain>
    </source>
</reference>
<organism evidence="1 2">
    <name type="scientific">Vineibacter terrae</name>
    <dbReference type="NCBI Taxonomy" id="2586908"/>
    <lineage>
        <taxon>Bacteria</taxon>
        <taxon>Pseudomonadati</taxon>
        <taxon>Pseudomonadota</taxon>
        <taxon>Alphaproteobacteria</taxon>
        <taxon>Hyphomicrobiales</taxon>
        <taxon>Vineibacter</taxon>
    </lineage>
</organism>
<sequence>MARALFLSPRSIGEATLTASSEAFPVGNLKLAAQPSKVWRSATSNPWVVIDMGAAVAVDTLAMVGVTFGGGDFWQLRGASSQANLTAAPGYDSTSVSVWPVTGKPADAGWLQHTCLLRLPSVQTFRWWRIDFAGTLVQAGVLLLDKAITPSVNFSRGWELGDEPADRVVPTPYGRTLVEPRDNPRVKSLPWNLLTEADAMAAGGMGDLLRERGTAKPFLLCLDPEATTYLHQYTIYGLRVGQRRLASPFRRRHSTTLQIRELL</sequence>
<protein>
    <submittedName>
        <fullName evidence="1">Uncharacterized protein</fullName>
    </submittedName>
</protein>
<keyword evidence="2" id="KW-1185">Reference proteome</keyword>
<dbReference type="OrthoDB" id="7432466at2"/>
<name>A0A5C8PFK6_9HYPH</name>